<evidence type="ECO:0000313" key="4">
    <source>
        <dbReference type="Proteomes" id="UP000230646"/>
    </source>
</evidence>
<dbReference type="Gene3D" id="3.20.20.150">
    <property type="entry name" value="Divalent-metal-dependent TIM barrel enzymes"/>
    <property type="match status" value="1"/>
</dbReference>
<comment type="caution">
    <text evidence="3">The sequence shown here is derived from an EMBL/GenBank/DDBJ whole genome shotgun (WGS) entry which is preliminary data.</text>
</comment>
<dbReference type="PANTHER" id="PTHR43489:SF7">
    <property type="entry name" value="3-DEHYDRO-D-GULOSIDE 4-EPIMERASE-RELATED"/>
    <property type="match status" value="1"/>
</dbReference>
<evidence type="ECO:0000313" key="3">
    <source>
        <dbReference type="EMBL" id="PIY32700.1"/>
    </source>
</evidence>
<protein>
    <submittedName>
        <fullName evidence="3">Xylulose 5-phosphate 3-epimerase</fullName>
    </submittedName>
</protein>
<dbReference type="GO" id="GO:0016853">
    <property type="term" value="F:isomerase activity"/>
    <property type="evidence" value="ECO:0007669"/>
    <property type="project" value="UniProtKB-KW"/>
</dbReference>
<organism evidence="3 4">
    <name type="scientific">Candidatus Infernicultor aquiphilus</name>
    <dbReference type="NCBI Taxonomy" id="1805029"/>
    <lineage>
        <taxon>Bacteria</taxon>
        <taxon>Pseudomonadati</taxon>
        <taxon>Atribacterota</taxon>
        <taxon>Candidatus Phoenicimicrobiia</taxon>
        <taxon>Candidatus Pheonicimicrobiales</taxon>
        <taxon>Candidatus Phoenicimicrobiaceae</taxon>
        <taxon>Candidatus Infernicultor</taxon>
    </lineage>
</organism>
<dbReference type="EMBL" id="PFKO01000176">
    <property type="protein sequence ID" value="PIY32700.1"/>
    <property type="molecule type" value="Genomic_DNA"/>
</dbReference>
<dbReference type="SUPFAM" id="SSF51658">
    <property type="entry name" value="Xylose isomerase-like"/>
    <property type="match status" value="1"/>
</dbReference>
<accession>A0A2M7PQ25</accession>
<dbReference type="RefSeq" id="WP_406607467.1">
    <property type="nucleotide sequence ID" value="NZ_PFKO01000176.1"/>
</dbReference>
<dbReference type="InterPro" id="IPR013022">
    <property type="entry name" value="Xyl_isomerase-like_TIM-brl"/>
</dbReference>
<dbReference type="Pfam" id="PF01261">
    <property type="entry name" value="AP_endonuc_2"/>
    <property type="match status" value="1"/>
</dbReference>
<gene>
    <name evidence="3" type="ORF">COZ07_04815</name>
</gene>
<sequence>MYTQKKGINQWAFPANMSLKDCFKLAKEAKFDGVEVTIAEEGEITLSSTKSDIQKIVKISRSIGVEISSLATGLFWNYSLTSDNSSEREKAKSIVKKMLEVASWLEVDTILVVPGAVDVFFKRGFPIVSYDKVYERSFQALKELAPIAETYKVNIAIENVWNKFLLSPIEMKHFIDSIGSSYIGVYFDVGNVLQIGFPEQWIKILGSRIKKVHFKDFKKSIGTTEGFVNLLYGDVNWPDVVSALKEIRYDSYVIAELSPPKFHPESLIFETSISMDKILGRKEK</sequence>
<reference evidence="3 4" key="1">
    <citation type="submission" date="2017-09" db="EMBL/GenBank/DDBJ databases">
        <title>Depth-based differentiation of microbial function through sediment-hosted aquifers and enrichment of novel symbionts in the deep terrestrial subsurface.</title>
        <authorList>
            <person name="Probst A.J."/>
            <person name="Ladd B."/>
            <person name="Jarett J.K."/>
            <person name="Geller-Mcgrath D.E."/>
            <person name="Sieber C.M."/>
            <person name="Emerson J.B."/>
            <person name="Anantharaman K."/>
            <person name="Thomas B.C."/>
            <person name="Malmstrom R."/>
            <person name="Stieglmeier M."/>
            <person name="Klingl A."/>
            <person name="Woyke T."/>
            <person name="Ryan C.M."/>
            <person name="Banfield J.F."/>
        </authorList>
    </citation>
    <scope>NUCLEOTIDE SEQUENCE [LARGE SCALE GENOMIC DNA]</scope>
    <source>
        <strain evidence="3">CG_4_10_14_3_um_filter_34_13</strain>
    </source>
</reference>
<proteinExistence type="predicted"/>
<feature type="domain" description="Xylose isomerase-like TIM barrel" evidence="2">
    <location>
        <begin position="23"/>
        <end position="263"/>
    </location>
</feature>
<dbReference type="AlphaFoldDB" id="A0A2M7PQ25"/>
<evidence type="ECO:0000256" key="1">
    <source>
        <dbReference type="ARBA" id="ARBA00023235"/>
    </source>
</evidence>
<evidence type="ECO:0000259" key="2">
    <source>
        <dbReference type="Pfam" id="PF01261"/>
    </source>
</evidence>
<keyword evidence="1" id="KW-0413">Isomerase</keyword>
<name>A0A2M7PQ25_9BACT</name>
<dbReference type="PANTHER" id="PTHR43489">
    <property type="entry name" value="ISOMERASE"/>
    <property type="match status" value="1"/>
</dbReference>
<dbReference type="InterPro" id="IPR050417">
    <property type="entry name" value="Sugar_Epim/Isomerase"/>
</dbReference>
<dbReference type="Proteomes" id="UP000230646">
    <property type="component" value="Unassembled WGS sequence"/>
</dbReference>
<dbReference type="InterPro" id="IPR036237">
    <property type="entry name" value="Xyl_isomerase-like_sf"/>
</dbReference>